<keyword evidence="4" id="KW-1185">Reference proteome</keyword>
<dbReference type="InterPro" id="IPR036273">
    <property type="entry name" value="CRAL/TRIO_N_dom_sf"/>
</dbReference>
<evidence type="ECO:0000256" key="1">
    <source>
        <dbReference type="SAM" id="MobiDB-lite"/>
    </source>
</evidence>
<dbReference type="RefSeq" id="XP_033667153.1">
    <property type="nucleotide sequence ID" value="XM_033817068.1"/>
</dbReference>
<dbReference type="OrthoDB" id="1434354at2759"/>
<dbReference type="InterPro" id="IPR011074">
    <property type="entry name" value="CRAL/TRIO_N_dom"/>
</dbReference>
<organism evidence="3 4">
    <name type="scientific">Zasmidium cellare ATCC 36951</name>
    <dbReference type="NCBI Taxonomy" id="1080233"/>
    <lineage>
        <taxon>Eukaryota</taxon>
        <taxon>Fungi</taxon>
        <taxon>Dikarya</taxon>
        <taxon>Ascomycota</taxon>
        <taxon>Pezizomycotina</taxon>
        <taxon>Dothideomycetes</taxon>
        <taxon>Dothideomycetidae</taxon>
        <taxon>Mycosphaerellales</taxon>
        <taxon>Mycosphaerellaceae</taxon>
        <taxon>Zasmidium</taxon>
    </lineage>
</organism>
<evidence type="ECO:0000313" key="3">
    <source>
        <dbReference type="EMBL" id="KAF2166264.1"/>
    </source>
</evidence>
<accession>A0A6A6CGF1</accession>
<feature type="compositionally biased region" description="Basic and acidic residues" evidence="1">
    <location>
        <begin position="10"/>
        <end position="20"/>
    </location>
</feature>
<dbReference type="SMART" id="SM00516">
    <property type="entry name" value="SEC14"/>
    <property type="match status" value="1"/>
</dbReference>
<dbReference type="Pfam" id="PF03765">
    <property type="entry name" value="CRAL_TRIO_N"/>
    <property type="match status" value="1"/>
</dbReference>
<evidence type="ECO:0000313" key="4">
    <source>
        <dbReference type="Proteomes" id="UP000799537"/>
    </source>
</evidence>
<dbReference type="CDD" id="cd00170">
    <property type="entry name" value="SEC14"/>
    <property type="match status" value="1"/>
</dbReference>
<dbReference type="PANTHER" id="PTHR45657">
    <property type="entry name" value="CRAL-TRIO DOMAIN-CONTAINING PROTEIN YKL091C-RELATED"/>
    <property type="match status" value="1"/>
</dbReference>
<feature type="region of interest" description="Disordered" evidence="1">
    <location>
        <begin position="1"/>
        <end position="40"/>
    </location>
</feature>
<dbReference type="GeneID" id="54570340"/>
<protein>
    <recommendedName>
        <fullName evidence="2">CRAL-TRIO domain-containing protein</fullName>
    </recommendedName>
</protein>
<dbReference type="PROSITE" id="PS50191">
    <property type="entry name" value="CRAL_TRIO"/>
    <property type="match status" value="1"/>
</dbReference>
<dbReference type="Proteomes" id="UP000799537">
    <property type="component" value="Unassembled WGS sequence"/>
</dbReference>
<dbReference type="SUPFAM" id="SSF46938">
    <property type="entry name" value="CRAL/TRIO N-terminal domain"/>
    <property type="match status" value="1"/>
</dbReference>
<dbReference type="AlphaFoldDB" id="A0A6A6CGF1"/>
<proteinExistence type="predicted"/>
<dbReference type="InterPro" id="IPR036865">
    <property type="entry name" value="CRAL-TRIO_dom_sf"/>
</dbReference>
<dbReference type="InterPro" id="IPR001251">
    <property type="entry name" value="CRAL-TRIO_dom"/>
</dbReference>
<feature type="region of interest" description="Disordered" evidence="1">
    <location>
        <begin position="288"/>
        <end position="342"/>
    </location>
</feature>
<evidence type="ECO:0000259" key="2">
    <source>
        <dbReference type="PROSITE" id="PS50191"/>
    </source>
</evidence>
<name>A0A6A6CGF1_ZASCE</name>
<dbReference type="Gene3D" id="1.10.8.20">
    <property type="entry name" value="N-terminal domain of phosphatidylinositol transfer protein sec14p"/>
    <property type="match status" value="1"/>
</dbReference>
<dbReference type="Pfam" id="PF00650">
    <property type="entry name" value="CRAL_TRIO"/>
    <property type="match status" value="1"/>
</dbReference>
<feature type="domain" description="CRAL-TRIO" evidence="2">
    <location>
        <begin position="108"/>
        <end position="281"/>
    </location>
</feature>
<gene>
    <name evidence="3" type="ORF">M409DRAFT_66737</name>
</gene>
<dbReference type="PANTHER" id="PTHR45657:SF1">
    <property type="entry name" value="CRAL-TRIO DOMAIN-CONTAINING PROTEIN YKL091C-RELATED"/>
    <property type="match status" value="1"/>
</dbReference>
<dbReference type="SMART" id="SM01100">
    <property type="entry name" value="CRAL_TRIO_N"/>
    <property type="match status" value="1"/>
</dbReference>
<reference evidence="3" key="1">
    <citation type="journal article" date="2020" name="Stud. Mycol.">
        <title>101 Dothideomycetes genomes: a test case for predicting lifestyles and emergence of pathogens.</title>
        <authorList>
            <person name="Haridas S."/>
            <person name="Albert R."/>
            <person name="Binder M."/>
            <person name="Bloem J."/>
            <person name="Labutti K."/>
            <person name="Salamov A."/>
            <person name="Andreopoulos B."/>
            <person name="Baker S."/>
            <person name="Barry K."/>
            <person name="Bills G."/>
            <person name="Bluhm B."/>
            <person name="Cannon C."/>
            <person name="Castanera R."/>
            <person name="Culley D."/>
            <person name="Daum C."/>
            <person name="Ezra D."/>
            <person name="Gonzalez J."/>
            <person name="Henrissat B."/>
            <person name="Kuo A."/>
            <person name="Liang C."/>
            <person name="Lipzen A."/>
            <person name="Lutzoni F."/>
            <person name="Magnuson J."/>
            <person name="Mondo S."/>
            <person name="Nolan M."/>
            <person name="Ohm R."/>
            <person name="Pangilinan J."/>
            <person name="Park H.-J."/>
            <person name="Ramirez L."/>
            <person name="Alfaro M."/>
            <person name="Sun H."/>
            <person name="Tritt A."/>
            <person name="Yoshinaga Y."/>
            <person name="Zwiers L.-H."/>
            <person name="Turgeon B."/>
            <person name="Goodwin S."/>
            <person name="Spatafora J."/>
            <person name="Crous P."/>
            <person name="Grigoriev I."/>
        </authorList>
    </citation>
    <scope>NUCLEOTIDE SEQUENCE</scope>
    <source>
        <strain evidence="3">ATCC 36951</strain>
    </source>
</reference>
<dbReference type="InterPro" id="IPR051026">
    <property type="entry name" value="PI/PC_transfer"/>
</dbReference>
<dbReference type="EMBL" id="ML993597">
    <property type="protein sequence ID" value="KAF2166264.1"/>
    <property type="molecule type" value="Genomic_DNA"/>
</dbReference>
<dbReference type="Gene3D" id="3.40.525.10">
    <property type="entry name" value="CRAL-TRIO lipid binding domain"/>
    <property type="match status" value="1"/>
</dbReference>
<sequence>MAEKQQNPHMELDPKYDHYDFPTTAPEPRPGHPGHTTKEQDAAVHQLRMMLEQAGYTERLDTLTMLRFLRARKFNVEHSKQMFVDCEKWRKEFGGGVDNLVRTFQYTEKPQMFAYYPQYYHKTDKDGRPLYIEQFGKIDLEKMRQITSDERMLQNLVVEYEKVADPRLPACSRKAGYLLETSCTIMDMKGVGLSKAGQVYGYVQKASAISQNYYPERMGKMYIINAPWGFSSVFAVVKRFLDPVTVAKIHVLGGSYQKELLAQIPAENLPSEFGGKCKCPGGCQLSDDGPWQDPNFAKPAKWEQPQSIPATESHTGEGQPATGETKPATQEQPAGQTAPAAQ</sequence>
<feature type="compositionally biased region" description="Polar residues" evidence="1">
    <location>
        <begin position="304"/>
        <end position="313"/>
    </location>
</feature>
<dbReference type="SUPFAM" id="SSF52087">
    <property type="entry name" value="CRAL/TRIO domain"/>
    <property type="match status" value="1"/>
</dbReference>